<feature type="transmembrane region" description="Helical" evidence="2">
    <location>
        <begin position="922"/>
        <end position="943"/>
    </location>
</feature>
<feature type="domain" description="Protein YTP1-like C-terminal" evidence="5">
    <location>
        <begin position="621"/>
        <end position="945"/>
    </location>
</feature>
<evidence type="ECO:0008006" key="8">
    <source>
        <dbReference type="Google" id="ProtNLM"/>
    </source>
</evidence>
<feature type="region of interest" description="Disordered" evidence="1">
    <location>
        <begin position="1025"/>
        <end position="1056"/>
    </location>
</feature>
<dbReference type="InterPro" id="IPR018825">
    <property type="entry name" value="DUF2427"/>
</dbReference>
<keyword evidence="2" id="KW-1133">Transmembrane helix</keyword>
<dbReference type="OrthoDB" id="4005299at2759"/>
<accession>A0A061H6E1</accession>
<feature type="transmembrane region" description="Helical" evidence="2">
    <location>
        <begin position="357"/>
        <end position="378"/>
    </location>
</feature>
<feature type="compositionally biased region" description="Basic and acidic residues" evidence="1">
    <location>
        <begin position="1041"/>
        <end position="1050"/>
    </location>
</feature>
<feature type="compositionally biased region" description="Low complexity" evidence="1">
    <location>
        <begin position="498"/>
        <end position="527"/>
    </location>
</feature>
<protein>
    <recommendedName>
        <fullName evidence="8">Protein YTP1-like C-terminal domain-containing protein</fullName>
    </recommendedName>
</protein>
<dbReference type="RefSeq" id="XP_007880418.1">
    <property type="nucleotide sequence ID" value="XM_007882227.1"/>
</dbReference>
<dbReference type="EMBL" id="KE361638">
    <property type="protein sequence ID" value="EPQ27560.1"/>
    <property type="molecule type" value="Genomic_DNA"/>
</dbReference>
<feature type="compositionally biased region" description="Basic and acidic residues" evidence="1">
    <location>
        <begin position="145"/>
        <end position="159"/>
    </location>
</feature>
<evidence type="ECO:0000256" key="2">
    <source>
        <dbReference type="SAM" id="Phobius"/>
    </source>
</evidence>
<dbReference type="KEGG" id="pfp:PFL1_04698"/>
<dbReference type="PANTHER" id="PTHR31685:SF3">
    <property type="entry name" value="INTEGRAL MEMBRANE PROTEIN (AFU_ORTHOLOGUE AFUA_6G12730)"/>
    <property type="match status" value="1"/>
</dbReference>
<dbReference type="GeneID" id="19318799"/>
<feature type="domain" description="DUF2427" evidence="4">
    <location>
        <begin position="286"/>
        <end position="368"/>
    </location>
</feature>
<feature type="compositionally biased region" description="Basic and acidic residues" evidence="1">
    <location>
        <begin position="102"/>
        <end position="113"/>
    </location>
</feature>
<feature type="transmembrane region" description="Helical" evidence="2">
    <location>
        <begin position="743"/>
        <end position="762"/>
    </location>
</feature>
<feature type="chain" id="PRO_5001599689" description="Protein YTP1-like C-terminal domain-containing protein" evidence="3">
    <location>
        <begin position="33"/>
        <end position="1056"/>
    </location>
</feature>
<feature type="region of interest" description="Disordered" evidence="1">
    <location>
        <begin position="469"/>
        <end position="529"/>
    </location>
</feature>
<evidence type="ECO:0000313" key="7">
    <source>
        <dbReference type="Proteomes" id="UP000053664"/>
    </source>
</evidence>
<dbReference type="AlphaFoldDB" id="A0A061H6E1"/>
<feature type="region of interest" description="Disordered" evidence="1">
    <location>
        <begin position="77"/>
        <end position="160"/>
    </location>
</feature>
<feature type="transmembrane region" description="Helical" evidence="2">
    <location>
        <begin position="883"/>
        <end position="902"/>
    </location>
</feature>
<feature type="compositionally biased region" description="Low complexity" evidence="1">
    <location>
        <begin position="680"/>
        <end position="695"/>
    </location>
</feature>
<evidence type="ECO:0000256" key="1">
    <source>
        <dbReference type="SAM" id="MobiDB-lite"/>
    </source>
</evidence>
<dbReference type="PANTHER" id="PTHR31685">
    <property type="entry name" value="INTEGRAL MEMBRANE PROTEIN (AFU_ORTHOLOGUE AFUA_6G12730)-RELATED"/>
    <property type="match status" value="1"/>
</dbReference>
<dbReference type="InterPro" id="IPR018827">
    <property type="entry name" value="YTP1_C"/>
</dbReference>
<keyword evidence="2" id="KW-0472">Membrane</keyword>
<feature type="transmembrane region" description="Helical" evidence="2">
    <location>
        <begin position="325"/>
        <end position="345"/>
    </location>
</feature>
<dbReference type="Proteomes" id="UP000053664">
    <property type="component" value="Unassembled WGS sequence"/>
</dbReference>
<evidence type="ECO:0000259" key="5">
    <source>
        <dbReference type="Pfam" id="PF10355"/>
    </source>
</evidence>
<name>A0A061H6E1_9BASI</name>
<feature type="signal peptide" evidence="3">
    <location>
        <begin position="1"/>
        <end position="32"/>
    </location>
</feature>
<proteinExistence type="predicted"/>
<feature type="transmembrane region" description="Helical" evidence="2">
    <location>
        <begin position="292"/>
        <end position="313"/>
    </location>
</feature>
<evidence type="ECO:0000259" key="4">
    <source>
        <dbReference type="Pfam" id="PF10348"/>
    </source>
</evidence>
<dbReference type="Pfam" id="PF10348">
    <property type="entry name" value="DUF2427"/>
    <property type="match status" value="1"/>
</dbReference>
<dbReference type="eggNOG" id="ENOG502QW3E">
    <property type="taxonomic scope" value="Eukaryota"/>
</dbReference>
<evidence type="ECO:0000256" key="3">
    <source>
        <dbReference type="SAM" id="SignalP"/>
    </source>
</evidence>
<reference evidence="6 7" key="1">
    <citation type="journal article" date="2013" name="Plant Cell">
        <title>The transition from a phytopathogenic smut ancestor to an anamorphic biocontrol agent deciphered by comparative whole-genome analysis.</title>
        <authorList>
            <person name="Lefebvre F."/>
            <person name="Joly D.L."/>
            <person name="Labbe C."/>
            <person name="Teichmann B."/>
            <person name="Linning R."/>
            <person name="Belzile F."/>
            <person name="Bakkeren G."/>
            <person name="Belanger R.R."/>
        </authorList>
    </citation>
    <scope>NUCLEOTIDE SEQUENCE [LARGE SCALE GENOMIC DNA]</scope>
    <source>
        <strain evidence="6 7">PF-1</strain>
    </source>
</reference>
<feature type="compositionally biased region" description="Acidic residues" evidence="1">
    <location>
        <begin position="1028"/>
        <end position="1040"/>
    </location>
</feature>
<feature type="region of interest" description="Disordered" evidence="1">
    <location>
        <begin position="679"/>
        <end position="699"/>
    </location>
</feature>
<keyword evidence="2" id="KW-0812">Transmembrane</keyword>
<feature type="region of interest" description="Disordered" evidence="1">
    <location>
        <begin position="387"/>
        <end position="412"/>
    </location>
</feature>
<dbReference type="Pfam" id="PF10355">
    <property type="entry name" value="Ytp1"/>
    <property type="match status" value="1"/>
</dbReference>
<feature type="transmembrane region" description="Helical" evidence="2">
    <location>
        <begin position="850"/>
        <end position="871"/>
    </location>
</feature>
<keyword evidence="3" id="KW-0732">Signal</keyword>
<dbReference type="HOGENOM" id="CLU_012543_1_0_1"/>
<gene>
    <name evidence="6" type="ORF">PFL1_04698</name>
</gene>
<sequence>MTRTSPSASSRRVARAALTALFALTVVAITDAAVLSPAPIQPEQGLRQRGVATGPDRRPLQLLLPRTASANSLGVPLAKRHGDHEDDEEQQVHGAEPQQQQHGHDHDGLHADQHSAAAESMENEQPSSGHGDRPSTEESTNAKASDSHEHGHGHSHDHASASLPVGFVADADSSGDVLVPVPSLHIHGGHSHGGSGAPKEHLNETSLFLAKGPDPLSYIEWDFGYGAGSFGELQRFMASQDVLAGTPMMKPIDGRWRKLFDERDQEQRREIAADIASRIEGGQPPARHGGILALHVVLAVLGCFFMLPTALALRAAHSGLAPLASLVYLVTLGSSLLVSMLYKALTPRLYPHNSHGGLGWAIFWISLACLGSDVFRLVTQIWSKMRSLGGGSGSASSRSSRDGGPGGNFRAAGGRSWNDVVNTALGRVLPHSSEKYDALEEESMLAEAARSDDAREVDIEADLAARLRGHSRGHGSSGSGSPHRVHFDDGDYEEADWVGSGSTAVGGTSARPSGSRPSSPSNGANAALFDEPMTASPTTTVCNTPRNSVFGDSHLPGLGLKAVSSWMAKAEGASPLSASAARLPGSDKLGIAKPRRSRLQLLRNVLRYARVTVTRSLPVLAFAETYTGIAVYTGSCRSGYQNVCLAHGIKGGIFFWYGLFTFARYLGAYADCGWAWNKAPTSSRPSSPQGSSTGRRVGRGMPSAEFVECLVITIYGCTQIWNERQGAKPGDPWTIKQIQHTSIAGMFWFVGLLGLLLETGWVRRLLSLPIAYSHTAAIPLSEVRRRGKGGVRARGEGAGDDLDSLVDAQRQPASYSFSFNPFPALVIGVTGLAMSAHHQDYVYEVEIHQLWGNLLALFSVLRCLTYFLLWLRPPTASILPSRPPTEALGAFSLCCGGLVFMLSSEEVSFAAMRSGYGDFMAILNVVVAVVSLLFCWTTALMMIKGWAVRREVRRGLGEGQRMHGDMRGDDAEAGGVGLRLDTHVAAAAGPRSTPKRYRATVPASPMASAAAVEAGVTADGTTETVFVLDDDDDDDDDGGEGDDRHRRLGEAARTAR</sequence>
<organism evidence="6 7">
    <name type="scientific">Pseudozyma flocculosa PF-1</name>
    <dbReference type="NCBI Taxonomy" id="1277687"/>
    <lineage>
        <taxon>Eukaryota</taxon>
        <taxon>Fungi</taxon>
        <taxon>Dikarya</taxon>
        <taxon>Basidiomycota</taxon>
        <taxon>Ustilaginomycotina</taxon>
        <taxon>Ustilaginomycetes</taxon>
        <taxon>Ustilaginales</taxon>
        <taxon>Ustilaginaceae</taxon>
        <taxon>Pseudozyma</taxon>
    </lineage>
</organism>
<evidence type="ECO:0000313" key="6">
    <source>
        <dbReference type="EMBL" id="EPQ27560.1"/>
    </source>
</evidence>